<accession>A0A015UM71</accession>
<gene>
    <name evidence="1" type="ORF">M124_1204</name>
</gene>
<reference evidence="1 2" key="1">
    <citation type="submission" date="2014-02" db="EMBL/GenBank/DDBJ databases">
        <authorList>
            <person name="Sears C."/>
            <person name="Carroll K."/>
            <person name="Sack B.R."/>
            <person name="Qadri F."/>
            <person name="Myers L.L."/>
            <person name="Chung G.-T."/>
            <person name="Escheverria P."/>
            <person name="Fraser C.M."/>
            <person name="Sadzewicz L."/>
            <person name="Shefchek K.A."/>
            <person name="Tallon L."/>
            <person name="Das S.P."/>
            <person name="Daugherty S."/>
            <person name="Mongodin E.F."/>
        </authorList>
    </citation>
    <scope>NUCLEOTIDE SEQUENCE [LARGE SCALE GENOMIC DNA]</scope>
    <source>
        <strain evidence="2">3988T(B)14</strain>
    </source>
</reference>
<dbReference type="Proteomes" id="UP000020529">
    <property type="component" value="Unassembled WGS sequence"/>
</dbReference>
<name>A0A015UM71_BACFG</name>
<dbReference type="EMBL" id="JGCY01000253">
    <property type="protein sequence ID" value="EXY74993.1"/>
    <property type="molecule type" value="Genomic_DNA"/>
</dbReference>
<organism evidence="1 2">
    <name type="scientific">Bacteroides fragilis str. 3988T(B)14</name>
    <dbReference type="NCBI Taxonomy" id="1339315"/>
    <lineage>
        <taxon>Bacteria</taxon>
        <taxon>Pseudomonadati</taxon>
        <taxon>Bacteroidota</taxon>
        <taxon>Bacteroidia</taxon>
        <taxon>Bacteroidales</taxon>
        <taxon>Bacteroidaceae</taxon>
        <taxon>Bacteroides</taxon>
    </lineage>
</organism>
<evidence type="ECO:0000313" key="1">
    <source>
        <dbReference type="EMBL" id="EXY74993.1"/>
    </source>
</evidence>
<evidence type="ECO:0000313" key="2">
    <source>
        <dbReference type="Proteomes" id="UP000020529"/>
    </source>
</evidence>
<dbReference type="AlphaFoldDB" id="A0A015UM71"/>
<sequence>MYCNELRQEQGDFYVVTYKIINKRNRHNSPQSELNLLIANESLSV</sequence>
<proteinExistence type="predicted"/>
<protein>
    <submittedName>
        <fullName evidence="1">Uncharacterized protein</fullName>
    </submittedName>
</protein>
<comment type="caution">
    <text evidence="1">The sequence shown here is derived from an EMBL/GenBank/DDBJ whole genome shotgun (WGS) entry which is preliminary data.</text>
</comment>
<dbReference type="PATRIC" id="fig|1339315.3.peg.1991"/>